<feature type="transmembrane region" description="Helical" evidence="1">
    <location>
        <begin position="42"/>
        <end position="66"/>
    </location>
</feature>
<keyword evidence="1" id="KW-0812">Transmembrane</keyword>
<dbReference type="EMBL" id="JBHUIY010000032">
    <property type="protein sequence ID" value="MFD2234977.1"/>
    <property type="molecule type" value="Genomic_DNA"/>
</dbReference>
<keyword evidence="3" id="KW-1185">Reference proteome</keyword>
<protein>
    <submittedName>
        <fullName evidence="2">Lipopolysaccharide assembly protein LapA domain-containing protein</fullName>
    </submittedName>
</protein>
<accession>A0ABW5CG77</accession>
<dbReference type="Proteomes" id="UP001597296">
    <property type="component" value="Unassembled WGS sequence"/>
</dbReference>
<keyword evidence="1" id="KW-0472">Membrane</keyword>
<comment type="caution">
    <text evidence="2">The sequence shown here is derived from an EMBL/GenBank/DDBJ whole genome shotgun (WGS) entry which is preliminary data.</text>
</comment>
<organism evidence="2 3">
    <name type="scientific">Phaeospirillum tilakii</name>
    <dbReference type="NCBI Taxonomy" id="741673"/>
    <lineage>
        <taxon>Bacteria</taxon>
        <taxon>Pseudomonadati</taxon>
        <taxon>Pseudomonadota</taxon>
        <taxon>Alphaproteobacteria</taxon>
        <taxon>Rhodospirillales</taxon>
        <taxon>Rhodospirillaceae</taxon>
        <taxon>Phaeospirillum</taxon>
    </lineage>
</organism>
<sequence>MFGWAVGAPLALLATVFAISNRQWVALDLWPVPIDLSLPLFLAVLVPLGLGLAGGATLAWLAAAPARRRALEQQRRIESLERQLGAVRGRPDGG</sequence>
<name>A0ABW5CG77_9PROT</name>
<proteinExistence type="predicted"/>
<gene>
    <name evidence="2" type="ORF">ACFSNB_14280</name>
</gene>
<keyword evidence="1" id="KW-1133">Transmembrane helix</keyword>
<evidence type="ECO:0000313" key="2">
    <source>
        <dbReference type="EMBL" id="MFD2234977.1"/>
    </source>
</evidence>
<reference evidence="3" key="1">
    <citation type="journal article" date="2019" name="Int. J. Syst. Evol. Microbiol.">
        <title>The Global Catalogue of Microorganisms (GCM) 10K type strain sequencing project: providing services to taxonomists for standard genome sequencing and annotation.</title>
        <authorList>
            <consortium name="The Broad Institute Genomics Platform"/>
            <consortium name="The Broad Institute Genome Sequencing Center for Infectious Disease"/>
            <person name="Wu L."/>
            <person name="Ma J."/>
        </authorList>
    </citation>
    <scope>NUCLEOTIDE SEQUENCE [LARGE SCALE GENOMIC DNA]</scope>
    <source>
        <strain evidence="3">KCTC 15012</strain>
    </source>
</reference>
<evidence type="ECO:0000313" key="3">
    <source>
        <dbReference type="Proteomes" id="UP001597296"/>
    </source>
</evidence>
<evidence type="ECO:0000256" key="1">
    <source>
        <dbReference type="SAM" id="Phobius"/>
    </source>
</evidence>